<dbReference type="InterPro" id="IPR036890">
    <property type="entry name" value="HATPase_C_sf"/>
</dbReference>
<dbReference type="InterPro" id="IPR052957">
    <property type="entry name" value="Auxin_embryo_med"/>
</dbReference>
<feature type="compositionally biased region" description="Pro residues" evidence="1">
    <location>
        <begin position="1172"/>
        <end position="1183"/>
    </location>
</feature>
<dbReference type="SUPFAM" id="SSF55874">
    <property type="entry name" value="ATPase domain of HSP90 chaperone/DNA topoisomerase II/histidine kinase"/>
    <property type="match status" value="1"/>
</dbReference>
<dbReference type="PANTHER" id="PTHR32387">
    <property type="entry name" value="WU:FJ29H11"/>
    <property type="match status" value="1"/>
</dbReference>
<dbReference type="EMBL" id="CP012673">
    <property type="protein sequence ID" value="AUX43677.1"/>
    <property type="molecule type" value="Genomic_DNA"/>
</dbReference>
<dbReference type="Pfam" id="PF13020">
    <property type="entry name" value="NOV_C"/>
    <property type="match status" value="1"/>
</dbReference>
<feature type="region of interest" description="Disordered" evidence="1">
    <location>
        <begin position="1373"/>
        <end position="1393"/>
    </location>
</feature>
<feature type="domain" description="Protein NO VEIN C-terminal" evidence="2">
    <location>
        <begin position="1264"/>
        <end position="1335"/>
    </location>
</feature>
<dbReference type="Proteomes" id="UP000238348">
    <property type="component" value="Chromosome"/>
</dbReference>
<dbReference type="InterPro" id="IPR024975">
    <property type="entry name" value="NOV_C"/>
</dbReference>
<organism evidence="3 4">
    <name type="scientific">Sorangium cellulosum</name>
    <name type="common">Polyangium cellulosum</name>
    <dbReference type="NCBI Taxonomy" id="56"/>
    <lineage>
        <taxon>Bacteria</taxon>
        <taxon>Pseudomonadati</taxon>
        <taxon>Myxococcota</taxon>
        <taxon>Polyangia</taxon>
        <taxon>Polyangiales</taxon>
        <taxon>Polyangiaceae</taxon>
        <taxon>Sorangium</taxon>
    </lineage>
</organism>
<accession>A0A2L0EWK7</accession>
<dbReference type="NCBIfam" id="NF047352">
    <property type="entry name" value="P_loop_sacsin"/>
    <property type="match status" value="1"/>
</dbReference>
<sequence length="1393" mass="151888">MTDPDEMVAAYLREKVTAQDYHGRELLELLQNADDAGEDRGGRCRAAIILTERGLCVANTGTVFSAAGVKSLMLTNNSPKRYQRARYIGNKGLGFRSILGWTTTPFILSGNLELAFSRSFAEAWLEHLCRESADVLRKVEMERRHGAAYPVPLLALPFVGLSAAGAPHEDLAILHQQALSLRDEGYDTIVGIPFSSPRAYDEVAEQLNLIDRDVLLFTRHLREVRLSRSGSAATWEVERGGDLVEIKGPRRPPELWQVFTTGDDIPEQHLRSDQLSTPEYEIKVAVPTERVQVSGFLFSYFVTQVRLPLPVIVHASLELTHNRKNLVESAANEYLVDRIASFIGEIAKGCANSVNLWGALSVLATEGPFDPILEKFGLPQKLVEVARSLPIIPVRSGALVHSAAARRLRVDGSAWLPREEFGDLVQAPPTAAVAALLNALEIPELTSTELGARLDRLSAGLGLDARASLLAGLIGSGALPIPPPRLLVDDNDRVLPIDEPTFLPPGDDAALPLPPWTRVHLLSRALATRLRIALGVSSQRDLMTRLASFKVREYAFAPIVSAIHTVTNTRVDADPAGEGEHRAELLRALLVLHAREARSGPVSPPDIRVILRTRSGTFAPASVLYLGAEYPRGRLTDALYHASPERLVAPPEALGVRGSAAEVEALLTWLGVETLPRKTPSHSPDWAFTRLVIKRLRYPAVFDPRDFIAHKLEDLRRPSLLVSSVDGLDAILEKADPHAIVAWLDQDPRLEQWRAGDADACLSCYPPNKRVARELVDQTLPSFVSWRIETTAWVPTAGGGKVDPAHCTMDRSLPEDVQRVLRRPALQANHPLLQSLQMDERRVRFALERAGVRPSLHLLSWDDFYGLLLELPRVDPDGRSARTLYRALFGRADGDEPEGASYERFRSEGKLLGSLSGKAGYFGVSELYYDDNGMVPAPVRSLLPLFQFDRRRGANKVERLFGVTPLQPAKVAVRVDSIRKSPRADELRAELERLKPVIYAVRTFVDAQGTGLARLRKLDVQLCESVGGQATIGDKGYPIAMSAPGEVLFVDGTAYVIAGSTDLAPLLKDELLADAVGELFAAVFQIESGGDFARLASCSAERHTALLARILGVEIAEAAHIVAAARAKLGQPAEPSGLSARPWVEPPSADTSAPQAQGEATAAHGGASVPPTATPSPPRPPTAAPQAVMTGAVTATAQPRPTLPPPRSVRLRVRETPRASAPRPSGAQRPVVDPVHCQQLAAWFEEAEGQGRFPLPVDHLQGSDAYGCDVLSFASAEDRERFRTSADPRLVARFIEVKGRGHEHGRVELRGNELQAARRYKERFFVYRVYDCGGDEFEIALLPDPTTTDCDVVYEIDVSRSPTATLWRVAEMAPQAEPSPAEAGTSPAGAEPT</sequence>
<proteinExistence type="predicted"/>
<name>A0A2L0EWK7_SORCE</name>
<evidence type="ECO:0000256" key="1">
    <source>
        <dbReference type="SAM" id="MobiDB-lite"/>
    </source>
</evidence>
<evidence type="ECO:0000313" key="4">
    <source>
        <dbReference type="Proteomes" id="UP000238348"/>
    </source>
</evidence>
<protein>
    <recommendedName>
        <fullName evidence="2">Protein NO VEIN C-terminal domain-containing protein</fullName>
    </recommendedName>
</protein>
<reference evidence="3 4" key="1">
    <citation type="submission" date="2015-09" db="EMBL/GenBank/DDBJ databases">
        <title>Sorangium comparison.</title>
        <authorList>
            <person name="Zaburannyi N."/>
            <person name="Bunk B."/>
            <person name="Overmann J."/>
            <person name="Mueller R."/>
        </authorList>
    </citation>
    <scope>NUCLEOTIDE SEQUENCE [LARGE SCALE GENOMIC DNA]</scope>
    <source>
        <strain evidence="3 4">So ce26</strain>
    </source>
</reference>
<gene>
    <name evidence="3" type="ORF">SOCE26_051290</name>
</gene>
<evidence type="ECO:0000259" key="2">
    <source>
        <dbReference type="Pfam" id="PF13020"/>
    </source>
</evidence>
<dbReference type="PANTHER" id="PTHR32387:SF3">
    <property type="entry name" value="ATP_DNA BINDING PROTEIN"/>
    <property type="match status" value="1"/>
</dbReference>
<evidence type="ECO:0000313" key="3">
    <source>
        <dbReference type="EMBL" id="AUX43677.1"/>
    </source>
</evidence>
<feature type="region of interest" description="Disordered" evidence="1">
    <location>
        <begin position="1131"/>
        <end position="1230"/>
    </location>
</feature>